<dbReference type="InterPro" id="IPR050471">
    <property type="entry name" value="AB_hydrolase"/>
</dbReference>
<evidence type="ECO:0000313" key="3">
    <source>
        <dbReference type="Proteomes" id="UP000568380"/>
    </source>
</evidence>
<name>A0A7W8A7R6_9ACTN</name>
<protein>
    <submittedName>
        <fullName evidence="2">Pimeloyl-ACP methyl ester carboxylesterase</fullName>
    </submittedName>
</protein>
<dbReference type="Gene3D" id="3.40.50.1820">
    <property type="entry name" value="alpha/beta hydrolase"/>
    <property type="match status" value="1"/>
</dbReference>
<dbReference type="PANTHER" id="PTHR43433">
    <property type="entry name" value="HYDROLASE, ALPHA/BETA FOLD FAMILY PROTEIN"/>
    <property type="match status" value="1"/>
</dbReference>
<dbReference type="Proteomes" id="UP000568380">
    <property type="component" value="Unassembled WGS sequence"/>
</dbReference>
<dbReference type="InterPro" id="IPR029058">
    <property type="entry name" value="AB_hydrolase_fold"/>
</dbReference>
<comment type="caution">
    <text evidence="2">The sequence shown here is derived from an EMBL/GenBank/DDBJ whole genome shotgun (WGS) entry which is preliminary data.</text>
</comment>
<accession>A0A7W8A7R6</accession>
<dbReference type="Pfam" id="PF00561">
    <property type="entry name" value="Abhydrolase_1"/>
    <property type="match status" value="1"/>
</dbReference>
<proteinExistence type="predicted"/>
<reference evidence="2 3" key="1">
    <citation type="submission" date="2020-08" db="EMBL/GenBank/DDBJ databases">
        <title>Genomic Encyclopedia of Type Strains, Phase IV (KMG-IV): sequencing the most valuable type-strain genomes for metagenomic binning, comparative biology and taxonomic classification.</title>
        <authorList>
            <person name="Goeker M."/>
        </authorList>
    </citation>
    <scope>NUCLEOTIDE SEQUENCE [LARGE SCALE GENOMIC DNA]</scope>
    <source>
        <strain evidence="2 3">DSM 45385</strain>
    </source>
</reference>
<dbReference type="AlphaFoldDB" id="A0A7W8A7R6"/>
<dbReference type="EMBL" id="JACHIN010000010">
    <property type="protein sequence ID" value="MBB5081135.1"/>
    <property type="molecule type" value="Genomic_DNA"/>
</dbReference>
<organism evidence="2 3">
    <name type="scientific">Nonomuraea endophytica</name>
    <dbReference type="NCBI Taxonomy" id="714136"/>
    <lineage>
        <taxon>Bacteria</taxon>
        <taxon>Bacillati</taxon>
        <taxon>Actinomycetota</taxon>
        <taxon>Actinomycetes</taxon>
        <taxon>Streptosporangiales</taxon>
        <taxon>Streptosporangiaceae</taxon>
        <taxon>Nonomuraea</taxon>
    </lineage>
</organism>
<dbReference type="SUPFAM" id="SSF53474">
    <property type="entry name" value="alpha/beta-Hydrolases"/>
    <property type="match status" value="1"/>
</dbReference>
<keyword evidence="3" id="KW-1185">Reference proteome</keyword>
<feature type="domain" description="AB hydrolase-1" evidence="1">
    <location>
        <begin position="23"/>
        <end position="265"/>
    </location>
</feature>
<evidence type="ECO:0000313" key="2">
    <source>
        <dbReference type="EMBL" id="MBB5081135.1"/>
    </source>
</evidence>
<dbReference type="InterPro" id="IPR000073">
    <property type="entry name" value="AB_hydrolase_1"/>
</dbReference>
<dbReference type="PANTHER" id="PTHR43433:SF5">
    <property type="entry name" value="AB HYDROLASE-1 DOMAIN-CONTAINING PROTEIN"/>
    <property type="match status" value="1"/>
</dbReference>
<sequence>MERKLAVNGVELNVERSGDAGDPAIVLLHGAGQSLVAWEDEFVARLVAGGRQVVRFDSRDAGRSTSYPAGEPKYGLTDLAADAAALIETLGLDRAHLVAMSQGSAVAQLVALDHPGRVATLTLTGATPGGPGHESPDLPPMADEILALFAEEQPGPDFSDRAAVLDYLVESERPYAGAVFDEAALRAMAERVVDRTPNLAAQLTNPFLIDAGRPWRERLGEIAVPVLVFQGGADPLFPPGHGQALAAAIPGARARVLEGVGHEIFPRRTWDEVIPAILAHTAARP</sequence>
<dbReference type="RefSeq" id="WP_184968259.1">
    <property type="nucleotide sequence ID" value="NZ_JACHIN010000010.1"/>
</dbReference>
<dbReference type="GO" id="GO:0046503">
    <property type="term" value="P:glycerolipid catabolic process"/>
    <property type="evidence" value="ECO:0007669"/>
    <property type="project" value="TreeGrafter"/>
</dbReference>
<evidence type="ECO:0000259" key="1">
    <source>
        <dbReference type="Pfam" id="PF00561"/>
    </source>
</evidence>
<gene>
    <name evidence="2" type="ORF">HNR40_006630</name>
</gene>
<dbReference type="GO" id="GO:0004806">
    <property type="term" value="F:triacylglycerol lipase activity"/>
    <property type="evidence" value="ECO:0007669"/>
    <property type="project" value="TreeGrafter"/>
</dbReference>